<name>A0A8J2S7Z1_9CRUS</name>
<reference evidence="2" key="1">
    <citation type="submission" date="2021-11" db="EMBL/GenBank/DDBJ databases">
        <authorList>
            <person name="Schell T."/>
        </authorList>
    </citation>
    <scope>NUCLEOTIDE SEQUENCE</scope>
    <source>
        <strain evidence="2">M5</strain>
    </source>
</reference>
<dbReference type="AlphaFoldDB" id="A0A8J2S7Z1"/>
<proteinExistence type="predicted"/>
<comment type="caution">
    <text evidence="2">The sequence shown here is derived from an EMBL/GenBank/DDBJ whole genome shotgun (WGS) entry which is preliminary data.</text>
</comment>
<organism evidence="2 3">
    <name type="scientific">Daphnia galeata</name>
    <dbReference type="NCBI Taxonomy" id="27404"/>
    <lineage>
        <taxon>Eukaryota</taxon>
        <taxon>Metazoa</taxon>
        <taxon>Ecdysozoa</taxon>
        <taxon>Arthropoda</taxon>
        <taxon>Crustacea</taxon>
        <taxon>Branchiopoda</taxon>
        <taxon>Diplostraca</taxon>
        <taxon>Cladocera</taxon>
        <taxon>Anomopoda</taxon>
        <taxon>Daphniidae</taxon>
        <taxon>Daphnia</taxon>
    </lineage>
</organism>
<evidence type="ECO:0000313" key="2">
    <source>
        <dbReference type="EMBL" id="CAH0112398.1"/>
    </source>
</evidence>
<evidence type="ECO:0000313" key="3">
    <source>
        <dbReference type="Proteomes" id="UP000789390"/>
    </source>
</evidence>
<evidence type="ECO:0000259" key="1">
    <source>
        <dbReference type="Pfam" id="PF20209"/>
    </source>
</evidence>
<dbReference type="EMBL" id="CAKKLH010000325">
    <property type="protein sequence ID" value="CAH0112398.1"/>
    <property type="molecule type" value="Genomic_DNA"/>
</dbReference>
<dbReference type="InterPro" id="IPR046700">
    <property type="entry name" value="DUF6570"/>
</dbReference>
<feature type="domain" description="DUF6570" evidence="1">
    <location>
        <begin position="47"/>
        <end position="111"/>
    </location>
</feature>
<dbReference type="Proteomes" id="UP000789390">
    <property type="component" value="Unassembled WGS sequence"/>
</dbReference>
<protein>
    <recommendedName>
        <fullName evidence="1">DUF6570 domain-containing protein</fullName>
    </recommendedName>
</protein>
<sequence length="160" mass="18565">MIIKLSGYQHAERQSGKLSHAVAFAEKGGRLEEEIRKSTHDRTNRKYPYITDFYDALNIVFVGSHLQWAALVADKLHKIWHPIQVHSEVIYMWMGALKQFNSRYRDVDIDDFQEMKMALSQIPEELISRATIAENDTEIRIDRFVCQQSSTTDTSNDEST</sequence>
<gene>
    <name evidence="2" type="ORF">DGAL_LOCUS16113</name>
</gene>
<keyword evidence="3" id="KW-1185">Reference proteome</keyword>
<dbReference type="Pfam" id="PF20209">
    <property type="entry name" value="DUF6570"/>
    <property type="match status" value="1"/>
</dbReference>
<accession>A0A8J2S7Z1</accession>